<sequence>MAVLDFASRVATTIGETYIAHAQSRPAIAAIEAQAARDERRDMIIYEILINGQRYPSDDRGLCLCKCCKGKDCYATETKGSFALINGNRCYDSKYACIPMNCAKQFPTMCSLHSNDGNILAECHPMIS</sequence>
<proteinExistence type="predicted"/>
<gene>
    <name evidence="1" type="ORF">RFH988_LOCUS31357</name>
</gene>
<dbReference type="EMBL" id="CAJNOO010003355">
    <property type="protein sequence ID" value="CAF1332826.1"/>
    <property type="molecule type" value="Genomic_DNA"/>
</dbReference>
<dbReference type="Proteomes" id="UP000663882">
    <property type="component" value="Unassembled WGS sequence"/>
</dbReference>
<accession>A0A815G240</accession>
<dbReference type="OrthoDB" id="10400518at2759"/>
<evidence type="ECO:0000313" key="1">
    <source>
        <dbReference type="EMBL" id="CAF1332826.1"/>
    </source>
</evidence>
<reference evidence="1" key="1">
    <citation type="submission" date="2021-02" db="EMBL/GenBank/DDBJ databases">
        <authorList>
            <person name="Nowell W R."/>
        </authorList>
    </citation>
    <scope>NUCLEOTIDE SEQUENCE</scope>
</reference>
<name>A0A815G240_9BILA</name>
<dbReference type="AlphaFoldDB" id="A0A815G240"/>
<organism evidence="1 2">
    <name type="scientific">Rotaria sordida</name>
    <dbReference type="NCBI Taxonomy" id="392033"/>
    <lineage>
        <taxon>Eukaryota</taxon>
        <taxon>Metazoa</taxon>
        <taxon>Spiralia</taxon>
        <taxon>Gnathifera</taxon>
        <taxon>Rotifera</taxon>
        <taxon>Eurotatoria</taxon>
        <taxon>Bdelloidea</taxon>
        <taxon>Philodinida</taxon>
        <taxon>Philodinidae</taxon>
        <taxon>Rotaria</taxon>
    </lineage>
</organism>
<comment type="caution">
    <text evidence="1">The sequence shown here is derived from an EMBL/GenBank/DDBJ whole genome shotgun (WGS) entry which is preliminary data.</text>
</comment>
<evidence type="ECO:0000313" key="2">
    <source>
        <dbReference type="Proteomes" id="UP000663882"/>
    </source>
</evidence>
<protein>
    <submittedName>
        <fullName evidence="1">Uncharacterized protein</fullName>
    </submittedName>
</protein>